<name>A0A1I4ZRN4_9RHOB</name>
<dbReference type="RefSeq" id="WP_092835221.1">
    <property type="nucleotide sequence ID" value="NZ_FOVP01000004.1"/>
</dbReference>
<dbReference type="InterPro" id="IPR000182">
    <property type="entry name" value="GNAT_dom"/>
</dbReference>
<gene>
    <name evidence="4" type="ORF">SAMN04487859_10455</name>
</gene>
<keyword evidence="5" id="KW-1185">Reference proteome</keyword>
<dbReference type="STRING" id="1005928.SAMN04487859_10455"/>
<dbReference type="SUPFAM" id="SSF55729">
    <property type="entry name" value="Acyl-CoA N-acyltransferases (Nat)"/>
    <property type="match status" value="1"/>
</dbReference>
<dbReference type="GO" id="GO:0016747">
    <property type="term" value="F:acyltransferase activity, transferring groups other than amino-acyl groups"/>
    <property type="evidence" value="ECO:0007669"/>
    <property type="project" value="InterPro"/>
</dbReference>
<accession>A0A1I4ZRN4</accession>
<dbReference type="OrthoDB" id="9804026at2"/>
<evidence type="ECO:0000256" key="1">
    <source>
        <dbReference type="ARBA" id="ARBA00022679"/>
    </source>
</evidence>
<dbReference type="Gene3D" id="3.40.630.30">
    <property type="match status" value="1"/>
</dbReference>
<proteinExistence type="predicted"/>
<dbReference type="Proteomes" id="UP000198599">
    <property type="component" value="Unassembled WGS sequence"/>
</dbReference>
<organism evidence="4 5">
    <name type="scientific">Roseovarius lutimaris</name>
    <dbReference type="NCBI Taxonomy" id="1005928"/>
    <lineage>
        <taxon>Bacteria</taxon>
        <taxon>Pseudomonadati</taxon>
        <taxon>Pseudomonadota</taxon>
        <taxon>Alphaproteobacteria</taxon>
        <taxon>Rhodobacterales</taxon>
        <taxon>Roseobacteraceae</taxon>
        <taxon>Roseovarius</taxon>
    </lineage>
</organism>
<keyword evidence="2" id="KW-0012">Acyltransferase</keyword>
<feature type="domain" description="N-acetyltransferase" evidence="3">
    <location>
        <begin position="1"/>
        <end position="138"/>
    </location>
</feature>
<dbReference type="PANTHER" id="PTHR43420">
    <property type="entry name" value="ACETYLTRANSFERASE"/>
    <property type="match status" value="1"/>
</dbReference>
<dbReference type="InterPro" id="IPR016181">
    <property type="entry name" value="Acyl_CoA_acyltransferase"/>
</dbReference>
<sequence length="138" mass="14846">MTPEDLARTHARAFTGQSRGWSAQEIADLMQSPLVFAVGDARAFALGRAIADEAELLTLATDPDHRRKGLARARLAAFEAAAKARGARIAFLEVAADNAGARALYDAAGYVQTARRRGYYARPDRGPIDALVLQKPIP</sequence>
<dbReference type="AlphaFoldDB" id="A0A1I4ZRN4"/>
<keyword evidence="1 4" id="KW-0808">Transferase</keyword>
<evidence type="ECO:0000313" key="4">
    <source>
        <dbReference type="EMBL" id="SFN52818.1"/>
    </source>
</evidence>
<protein>
    <submittedName>
        <fullName evidence="4">Ribosomal-protein-alanine N-acetyltransferase</fullName>
    </submittedName>
</protein>
<reference evidence="5" key="1">
    <citation type="submission" date="2016-10" db="EMBL/GenBank/DDBJ databases">
        <authorList>
            <person name="Varghese N."/>
            <person name="Submissions S."/>
        </authorList>
    </citation>
    <scope>NUCLEOTIDE SEQUENCE [LARGE SCALE GENOMIC DNA]</scope>
    <source>
        <strain evidence="5">DSM 28463</strain>
    </source>
</reference>
<dbReference type="EMBL" id="FOVP01000004">
    <property type="protein sequence ID" value="SFN52818.1"/>
    <property type="molecule type" value="Genomic_DNA"/>
</dbReference>
<dbReference type="Pfam" id="PF00583">
    <property type="entry name" value="Acetyltransf_1"/>
    <property type="match status" value="1"/>
</dbReference>
<evidence type="ECO:0000313" key="5">
    <source>
        <dbReference type="Proteomes" id="UP000198599"/>
    </source>
</evidence>
<evidence type="ECO:0000256" key="2">
    <source>
        <dbReference type="ARBA" id="ARBA00023315"/>
    </source>
</evidence>
<dbReference type="PANTHER" id="PTHR43420:SF44">
    <property type="entry name" value="ACETYLTRANSFERASE YPEA"/>
    <property type="match status" value="1"/>
</dbReference>
<evidence type="ECO:0000259" key="3">
    <source>
        <dbReference type="PROSITE" id="PS51186"/>
    </source>
</evidence>
<dbReference type="InterPro" id="IPR050680">
    <property type="entry name" value="YpeA/RimI_acetyltransf"/>
</dbReference>
<dbReference type="PROSITE" id="PS51186">
    <property type="entry name" value="GNAT"/>
    <property type="match status" value="1"/>
</dbReference>